<reference evidence="1" key="1">
    <citation type="submission" date="2014-09" db="EMBL/GenBank/DDBJ databases">
        <authorList>
            <person name="Magalhaes I.L.F."/>
            <person name="Oliveira U."/>
            <person name="Santos F.R."/>
            <person name="Vidigal T.H.D.A."/>
            <person name="Brescovit A.D."/>
            <person name="Santos A.J."/>
        </authorList>
    </citation>
    <scope>NUCLEOTIDE SEQUENCE</scope>
    <source>
        <tissue evidence="1">Shoot tissue taken approximately 20 cm above the soil surface</tissue>
    </source>
</reference>
<dbReference type="EMBL" id="GBRH01170157">
    <property type="protein sequence ID" value="JAE27739.1"/>
    <property type="molecule type" value="Transcribed_RNA"/>
</dbReference>
<organism evidence="1">
    <name type="scientific">Arundo donax</name>
    <name type="common">Giant reed</name>
    <name type="synonym">Donax arundinaceus</name>
    <dbReference type="NCBI Taxonomy" id="35708"/>
    <lineage>
        <taxon>Eukaryota</taxon>
        <taxon>Viridiplantae</taxon>
        <taxon>Streptophyta</taxon>
        <taxon>Embryophyta</taxon>
        <taxon>Tracheophyta</taxon>
        <taxon>Spermatophyta</taxon>
        <taxon>Magnoliopsida</taxon>
        <taxon>Liliopsida</taxon>
        <taxon>Poales</taxon>
        <taxon>Poaceae</taxon>
        <taxon>PACMAD clade</taxon>
        <taxon>Arundinoideae</taxon>
        <taxon>Arundineae</taxon>
        <taxon>Arundo</taxon>
    </lineage>
</organism>
<dbReference type="AlphaFoldDB" id="A0A0A9GW15"/>
<sequence>MRRSSPARSRKKTTFTYIFPFNINSLSLIQQTIDGSDIATLLQVGYTTLSNNNLGVAWNFP</sequence>
<proteinExistence type="predicted"/>
<name>A0A0A9GW15_ARUDO</name>
<reference evidence="1" key="2">
    <citation type="journal article" date="2015" name="Data Brief">
        <title>Shoot transcriptome of the giant reed, Arundo donax.</title>
        <authorList>
            <person name="Barrero R.A."/>
            <person name="Guerrero F.D."/>
            <person name="Moolhuijzen P."/>
            <person name="Goolsby J.A."/>
            <person name="Tidwell J."/>
            <person name="Bellgard S.E."/>
            <person name="Bellgard M.I."/>
        </authorList>
    </citation>
    <scope>NUCLEOTIDE SEQUENCE</scope>
    <source>
        <tissue evidence="1">Shoot tissue taken approximately 20 cm above the soil surface</tissue>
    </source>
</reference>
<evidence type="ECO:0000313" key="1">
    <source>
        <dbReference type="EMBL" id="JAE27739.1"/>
    </source>
</evidence>
<accession>A0A0A9GW15</accession>
<protein>
    <submittedName>
        <fullName evidence="1">Uncharacterized protein</fullName>
    </submittedName>
</protein>